<dbReference type="GO" id="GO:0005634">
    <property type="term" value="C:nucleus"/>
    <property type="evidence" value="ECO:0007669"/>
    <property type="project" value="UniProtKB-SubCell"/>
</dbReference>
<dbReference type="InterPro" id="IPR006458">
    <property type="entry name" value="Ovate_C"/>
</dbReference>
<keyword evidence="5 6" id="KW-0539">Nucleus</keyword>
<comment type="subcellular location">
    <subcellularLocation>
        <location evidence="1 6">Nucleus</location>
    </subcellularLocation>
</comment>
<keyword evidence="2 6" id="KW-0678">Repressor</keyword>
<evidence type="ECO:0000256" key="2">
    <source>
        <dbReference type="ARBA" id="ARBA00022491"/>
    </source>
</evidence>
<proteinExistence type="predicted"/>
<evidence type="ECO:0000256" key="6">
    <source>
        <dbReference type="RuleBase" id="RU367028"/>
    </source>
</evidence>
<evidence type="ECO:0000313" key="9">
    <source>
        <dbReference type="EMBL" id="KAF7847557.1"/>
    </source>
</evidence>
<dbReference type="GO" id="GO:0045892">
    <property type="term" value="P:negative regulation of DNA-templated transcription"/>
    <property type="evidence" value="ECO:0007669"/>
    <property type="project" value="UniProtKB-UniRule"/>
</dbReference>
<evidence type="ECO:0000256" key="5">
    <source>
        <dbReference type="ARBA" id="ARBA00023242"/>
    </source>
</evidence>
<feature type="compositionally biased region" description="Pro residues" evidence="7">
    <location>
        <begin position="90"/>
        <end position="99"/>
    </location>
</feature>
<feature type="compositionally biased region" description="Basic residues" evidence="7">
    <location>
        <begin position="56"/>
        <end position="66"/>
    </location>
</feature>
<protein>
    <recommendedName>
        <fullName evidence="6">Transcription repressor</fullName>
    </recommendedName>
    <alternativeName>
        <fullName evidence="6">Ovate family protein</fullName>
    </alternativeName>
</protein>
<dbReference type="PANTHER" id="PTHR33057">
    <property type="entry name" value="TRANSCRIPTION REPRESSOR OFP7-RELATED"/>
    <property type="match status" value="1"/>
</dbReference>
<feature type="region of interest" description="Disordered" evidence="7">
    <location>
        <begin position="27"/>
        <end position="171"/>
    </location>
</feature>
<dbReference type="EMBL" id="MU090697">
    <property type="protein sequence ID" value="KAF7847557.1"/>
    <property type="molecule type" value="Genomic_DNA"/>
</dbReference>
<comment type="function">
    <text evidence="6">Transcriptional repressor that regulates multiple aspects of plant growth and development.</text>
</comment>
<dbReference type="OrthoDB" id="1928390at2759"/>
<dbReference type="AlphaFoldDB" id="A0A8T0CIV8"/>
<organism evidence="9 10">
    <name type="scientific">Corymbia citriodora subsp. variegata</name>
    <dbReference type="NCBI Taxonomy" id="360336"/>
    <lineage>
        <taxon>Eukaryota</taxon>
        <taxon>Viridiplantae</taxon>
        <taxon>Streptophyta</taxon>
        <taxon>Embryophyta</taxon>
        <taxon>Tracheophyta</taxon>
        <taxon>Spermatophyta</taxon>
        <taxon>Magnoliopsida</taxon>
        <taxon>eudicotyledons</taxon>
        <taxon>Gunneridae</taxon>
        <taxon>Pentapetalae</taxon>
        <taxon>rosids</taxon>
        <taxon>malvids</taxon>
        <taxon>Myrtales</taxon>
        <taxon>Myrtaceae</taxon>
        <taxon>Myrtoideae</taxon>
        <taxon>Eucalypteae</taxon>
        <taxon>Corymbia</taxon>
    </lineage>
</organism>
<reference evidence="9" key="1">
    <citation type="submission" date="2020-05" db="EMBL/GenBank/DDBJ databases">
        <title>WGS assembly of Corymbia citriodora subspecies variegata.</title>
        <authorList>
            <person name="Barry K."/>
            <person name="Hundley H."/>
            <person name="Shu S."/>
            <person name="Jenkins J."/>
            <person name="Grimwood J."/>
            <person name="Baten A."/>
        </authorList>
    </citation>
    <scope>NUCLEOTIDE SEQUENCE</scope>
    <source>
        <strain evidence="9">CV2-018</strain>
    </source>
</reference>
<dbReference type="InterPro" id="IPR025830">
    <property type="entry name" value="DNA_bnd_dom_ovate"/>
</dbReference>
<accession>A0A8T0CIV8</accession>
<name>A0A8T0CIV8_CORYI</name>
<dbReference type="InterPro" id="IPR038933">
    <property type="entry name" value="Ovate"/>
</dbReference>
<evidence type="ECO:0000256" key="3">
    <source>
        <dbReference type="ARBA" id="ARBA00023015"/>
    </source>
</evidence>
<feature type="compositionally biased region" description="Basic residues" evidence="7">
    <location>
        <begin position="27"/>
        <end position="44"/>
    </location>
</feature>
<dbReference type="Proteomes" id="UP000806378">
    <property type="component" value="Unassembled WGS sequence"/>
</dbReference>
<feature type="compositionally biased region" description="Low complexity" evidence="7">
    <location>
        <begin position="153"/>
        <end position="166"/>
    </location>
</feature>
<keyword evidence="10" id="KW-1185">Reference proteome</keyword>
<feature type="domain" description="OVATE" evidence="8">
    <location>
        <begin position="293"/>
        <end position="352"/>
    </location>
</feature>
<evidence type="ECO:0000256" key="4">
    <source>
        <dbReference type="ARBA" id="ARBA00023163"/>
    </source>
</evidence>
<dbReference type="Pfam" id="PF13724">
    <property type="entry name" value="DNA_binding_2"/>
    <property type="match status" value="1"/>
</dbReference>
<evidence type="ECO:0000259" key="8">
    <source>
        <dbReference type="PROSITE" id="PS51754"/>
    </source>
</evidence>
<dbReference type="PANTHER" id="PTHR33057:SF151">
    <property type="entry name" value="TRANSCRIPTION REPRESSOR OFP1"/>
    <property type="match status" value="1"/>
</dbReference>
<dbReference type="PROSITE" id="PS51754">
    <property type="entry name" value="OVATE"/>
    <property type="match status" value="1"/>
</dbReference>
<evidence type="ECO:0000256" key="1">
    <source>
        <dbReference type="ARBA" id="ARBA00004123"/>
    </source>
</evidence>
<sequence>MGKYKFRLSDMMPNAWFYKLRDMERARKNHHHHKNPPSKTKKKQPPTTTTTTTTTTKHHHHHHPSPRKSYYFTRNLHPNQNFHDHSQPHPHCPPDPPRNIPSKQDPKPVPYSSARANPVPDVSTVTAQARPLPTQEFRRDRLLVAESPPLDKTTSCSSSSSSSTCSYGVNSISGSDTVIHVDRHSFDKEPKKPHSTQDSLPQLQLPPILTKLQFKHRNSSAKQEQEESNISAKEQHKTRPRRRSSANFSHSPGLKLKTKSPRLLAKMKLEGHTRRSSPAGSLNPTRIGNSFAVVKSSSDPARDFRESMMEMIVENNIKASKDLEELLTCYLSLNSDEYHQVIVDVFKQIWFDLSNMSGLKELINF</sequence>
<gene>
    <name evidence="9" type="ORF">BT93_L2843</name>
</gene>
<keyword evidence="4 6" id="KW-0804">Transcription</keyword>
<feature type="region of interest" description="Disordered" evidence="7">
    <location>
        <begin position="215"/>
        <end position="260"/>
    </location>
</feature>
<feature type="compositionally biased region" description="Low complexity" evidence="7">
    <location>
        <begin position="45"/>
        <end position="55"/>
    </location>
</feature>
<dbReference type="Pfam" id="PF04844">
    <property type="entry name" value="Ovate"/>
    <property type="match status" value="1"/>
</dbReference>
<keyword evidence="3 6" id="KW-0805">Transcription regulation</keyword>
<dbReference type="NCBIfam" id="TIGR01568">
    <property type="entry name" value="A_thal_3678"/>
    <property type="match status" value="1"/>
</dbReference>
<evidence type="ECO:0000256" key="7">
    <source>
        <dbReference type="SAM" id="MobiDB-lite"/>
    </source>
</evidence>
<comment type="caution">
    <text evidence="9">The sequence shown here is derived from an EMBL/GenBank/DDBJ whole genome shotgun (WGS) entry which is preliminary data.</text>
</comment>
<evidence type="ECO:0000313" key="10">
    <source>
        <dbReference type="Proteomes" id="UP000806378"/>
    </source>
</evidence>
<dbReference type="Gramene" id="rna-gnl|WGS:JABURB|Cocit.L2843.1">
    <property type="protein sequence ID" value="cds-KAF7847557.1"/>
    <property type="gene ID" value="gene-BT93_L2843"/>
</dbReference>
<dbReference type="GO" id="GO:0003677">
    <property type="term" value="F:DNA binding"/>
    <property type="evidence" value="ECO:0007669"/>
    <property type="project" value="InterPro"/>
</dbReference>